<dbReference type="GO" id="GO:0004805">
    <property type="term" value="F:trehalose-phosphatase activity"/>
    <property type="evidence" value="ECO:0007669"/>
    <property type="project" value="TreeGrafter"/>
</dbReference>
<evidence type="ECO:0000259" key="6">
    <source>
        <dbReference type="Pfam" id="PF21141"/>
    </source>
</evidence>
<accession>A0A0B2W1S9</accession>
<evidence type="ECO:0000313" key="7">
    <source>
        <dbReference type="EMBL" id="KHN87120.1"/>
    </source>
</evidence>
<feature type="compositionally biased region" description="Basic and acidic residues" evidence="4">
    <location>
        <begin position="1"/>
        <end position="12"/>
    </location>
</feature>
<comment type="function">
    <text evidence="1">Catalyzes the production of trehalose from glucose-6-phosphate and UDP-alpha-D-glucose in a 2 step process.</text>
</comment>
<feature type="region of interest" description="Disordered" evidence="4">
    <location>
        <begin position="241"/>
        <end position="320"/>
    </location>
</feature>
<evidence type="ECO:0000256" key="3">
    <source>
        <dbReference type="ARBA" id="ARBA00006107"/>
    </source>
</evidence>
<proteinExistence type="inferred from homology"/>
<evidence type="ECO:0000259" key="5">
    <source>
        <dbReference type="Pfam" id="PF18572"/>
    </source>
</evidence>
<reference evidence="7 8" key="1">
    <citation type="submission" date="2014-11" db="EMBL/GenBank/DDBJ databases">
        <title>Genetic blueprint of the zoonotic pathogen Toxocara canis.</title>
        <authorList>
            <person name="Zhu X.-Q."/>
            <person name="Korhonen P.K."/>
            <person name="Cai H."/>
            <person name="Young N.D."/>
            <person name="Nejsum P."/>
            <person name="von Samson-Himmelstjerna G."/>
            <person name="Boag P.R."/>
            <person name="Tan P."/>
            <person name="Li Q."/>
            <person name="Min J."/>
            <person name="Yang Y."/>
            <person name="Wang X."/>
            <person name="Fang X."/>
            <person name="Hall R.S."/>
            <person name="Hofmann A."/>
            <person name="Sternberg P.W."/>
            <person name="Jex A.R."/>
            <person name="Gasser R.B."/>
        </authorList>
    </citation>
    <scope>NUCLEOTIDE SEQUENCE [LARGE SCALE GENOMIC DNA]</scope>
    <source>
        <strain evidence="7">PN_DK_2014</strain>
    </source>
</reference>
<dbReference type="Gene3D" id="3.30.70.3080">
    <property type="match status" value="1"/>
</dbReference>
<feature type="domain" description="Trehalose-6-phosphate phosphatase helical bundle" evidence="5">
    <location>
        <begin position="827"/>
        <end position="933"/>
    </location>
</feature>
<dbReference type="InterPro" id="IPR036412">
    <property type="entry name" value="HAD-like_sf"/>
</dbReference>
<dbReference type="GO" id="GO:0005829">
    <property type="term" value="C:cytosol"/>
    <property type="evidence" value="ECO:0007669"/>
    <property type="project" value="TreeGrafter"/>
</dbReference>
<evidence type="ECO:0000256" key="1">
    <source>
        <dbReference type="ARBA" id="ARBA00002045"/>
    </source>
</evidence>
<comment type="caution">
    <text evidence="7">The sequence shown here is derived from an EMBL/GenBank/DDBJ whole genome shotgun (WGS) entry which is preliminary data.</text>
</comment>
<comment type="similarity">
    <text evidence="2">In the N-terminal section; belongs to the glycosyltransferase 20 family.</text>
</comment>
<name>A0A0B2W1S9_TOXCA</name>
<evidence type="ECO:0000256" key="2">
    <source>
        <dbReference type="ARBA" id="ARBA00005409"/>
    </source>
</evidence>
<dbReference type="InterPro" id="IPR001830">
    <property type="entry name" value="Glyco_trans_20"/>
</dbReference>
<dbReference type="Gene3D" id="3.40.50.2000">
    <property type="entry name" value="Glycogen Phosphorylase B"/>
    <property type="match status" value="2"/>
</dbReference>
<dbReference type="InterPro" id="IPR023214">
    <property type="entry name" value="HAD_sf"/>
</dbReference>
<keyword evidence="8" id="KW-1185">Reference proteome</keyword>
<dbReference type="OMA" id="FGEKFHH"/>
<feature type="compositionally biased region" description="Polar residues" evidence="4">
    <location>
        <begin position="247"/>
        <end position="257"/>
    </location>
</feature>
<dbReference type="Proteomes" id="UP000031036">
    <property type="component" value="Unassembled WGS sequence"/>
</dbReference>
<organism evidence="7 8">
    <name type="scientific">Toxocara canis</name>
    <name type="common">Canine roundworm</name>
    <dbReference type="NCBI Taxonomy" id="6265"/>
    <lineage>
        <taxon>Eukaryota</taxon>
        <taxon>Metazoa</taxon>
        <taxon>Ecdysozoa</taxon>
        <taxon>Nematoda</taxon>
        <taxon>Chromadorea</taxon>
        <taxon>Rhabditida</taxon>
        <taxon>Spirurina</taxon>
        <taxon>Ascaridomorpha</taxon>
        <taxon>Ascaridoidea</taxon>
        <taxon>Toxocaridae</taxon>
        <taxon>Toxocara</taxon>
    </lineage>
</organism>
<dbReference type="Pfam" id="PF00982">
    <property type="entry name" value="Glyco_transf_20"/>
    <property type="match status" value="1"/>
</dbReference>
<dbReference type="Pfam" id="PF04870">
    <property type="entry name" value="Moulting_cycle"/>
    <property type="match status" value="1"/>
</dbReference>
<dbReference type="STRING" id="6265.A0A0B2W1S9"/>
<comment type="similarity">
    <text evidence="3">In the C-terminal section; belongs to the gob-1 trehalose phosphatase family.</text>
</comment>
<dbReference type="SUPFAM" id="SSF56784">
    <property type="entry name" value="HAD-like"/>
    <property type="match status" value="1"/>
</dbReference>
<dbReference type="GO" id="GO:0005992">
    <property type="term" value="P:trehalose biosynthetic process"/>
    <property type="evidence" value="ECO:0007669"/>
    <property type="project" value="InterPro"/>
</dbReference>
<dbReference type="PANTHER" id="PTHR10788:SF110">
    <property type="entry name" value="ALPHA,ALPHA-TREHALOSE-PHOSPHATE SYNTHASE [UDP-FORMING] 2"/>
    <property type="match status" value="1"/>
</dbReference>
<dbReference type="InterPro" id="IPR006954">
    <property type="entry name" value="Mlt-10-like"/>
</dbReference>
<dbReference type="InterPro" id="IPR049063">
    <property type="entry name" value="T6PP_C"/>
</dbReference>
<dbReference type="EMBL" id="JPKZ01000481">
    <property type="protein sequence ID" value="KHN87120.1"/>
    <property type="molecule type" value="Genomic_DNA"/>
</dbReference>
<sequence length="1538" mass="174768">MASTEEKAEKANDGLSDTIVKLEDQPFRRGRRSSKGSEQFTEDHIKHSLIKSLKSLHMETNENEPLEKVIEMDLDSLAQVWRKRDGLSEVAFQGLLSVLEYCLQHSINSHACFEHFVKALGYNTVQFWKSAVPYIFDSDLTYGTKFRDALLFSLTLFDVNNGKNKLRELYAAVPGIRKSLLGVHAKQFGEKFHHLQRRLSRQSSRELYAAVPGIRKSLLGVHAKQFGEKFHHLQRRLSRQSSRSSLYGSTDSLYSESSDGEGGIENGIKQHSSQNQSESELTLDVTQRTDRSNFRPRLRRSQSRDSNGSENKGEENTETFASGGLANTHFQQRVINVSNAPPVSLKREKSGEWEIKQGSGGLVSCVDPVMSKDKENVWLANLGMNLHSKKHRRAQQNEDIQWAPATNTLGLPLIKQANADILFHVLADDDKPDEKEQQDEAKKAVREEMSLLGVLHNYNRGNYKLNPVIVQEDDYNVYYGGISNGLLWPALHNLPEYIVKDYDDPKTLRDHWCAYVRVNYQFAIDAVRNSRPQDFIWIHDYHLILTGLIMQSLDPNLEVGFFLHIPFQPPENFFTKFGVVGIPMIRGLLRFTKVGFQTHRDRSKFVELCKIHLPSASIAYDSNLDINAITYEGWTCSLGVFPVSIKNEDFLKFVKMPETVKKSQDIRRKFLGEDAPSDARLFFSVERFDYTKGIKEKLTAYKEYFKKYPDRIGKDVLYQVAKEMLVCNPRAGLILSTGAGSEIQFSMAGFYKDEGGDQCYKRVADLYDVQAYCDAFYKAATESDEVRSAHGARLNEFIMANDIEHWSAAFLDPSWTHQVIRPLDVKTLDEFYGLMMRTRDVRRQIVERVLKGIPIRSHFAISLKNAMDSLALSCEAGTTTINLQVPLTVEVDPKVFAKFDIKNELDEFEKDLSFLKFIQSDDVYNVEQFVDTLQAYHPISPEAFKDEVAPAVELLYDADHFHYFFTDRDGTLKSYSCSYPASIQPAYSGVIQAQFARRCAQTCAIVTTSPLMHLGILDVGTIPEGYYYYGASVGREWFIDPSNKFKDTSISEDQLALLDKVYDEISKLLEQQPFKLFAWVGSGLQKHYGHITVAHQDVFHSVSTQLSARLHEKIEEIVKDIDPTDKALSLTESDTDIKVFLKATSGVVFNKGHGIALMIDRIHCKLSEGNILVCGDSETDLPMLEVCLGRNPLNVYTIWVTRNDALKEKVRTLCKQYGNSNVAFVSCPEVLLGAMAQATIREISIARPRHIPDVVTHLIRSALHGNETFKNGEWSKAYKRLLQFKNAIEEKKKHPGARVYERRLYDIVVDSKYPTLSPKRKGQMPDILVSAYNLIDSLGGKHAQKQSMNFKFLSPRFAPLMPDKIDAQSRHLSPSIFAFYKDNSVDNIASVPKILEEGGMTETDREAVIETLMDVSGAKDAVNMGLDLLSSFNFTGLGGELFEVTSRLDKAFKQLERSFNKKQKQDIEENGFSFLEADQIRQLMKQHGIQKTEEAGFNTEEYGNMTREERYGSLWKRIEELAANKTSVCYSDFILNDI</sequence>
<dbReference type="Pfam" id="PF18572">
    <property type="entry name" value="T6PP_N"/>
    <property type="match status" value="1"/>
</dbReference>
<gene>
    <name evidence="7" type="primary">tps-1</name>
    <name evidence="7" type="ORF">Tcan_18946</name>
</gene>
<dbReference type="GO" id="GO:0003825">
    <property type="term" value="F:alpha,alpha-trehalose-phosphate synthase (UDP-forming) activity"/>
    <property type="evidence" value="ECO:0007669"/>
    <property type="project" value="TreeGrafter"/>
</dbReference>
<feature type="compositionally biased region" description="Polar residues" evidence="4">
    <location>
        <begin position="269"/>
        <end position="286"/>
    </location>
</feature>
<protein>
    <submittedName>
        <fullName evidence="7">Alpha,alpha-trehalose-phosphate synthase [UDP-forming] 1</fullName>
    </submittedName>
</protein>
<dbReference type="InterPro" id="IPR041064">
    <property type="entry name" value="T6PP_helical"/>
</dbReference>
<evidence type="ECO:0000313" key="8">
    <source>
        <dbReference type="Proteomes" id="UP000031036"/>
    </source>
</evidence>
<dbReference type="SUPFAM" id="SSF53756">
    <property type="entry name" value="UDP-Glycosyltransferase/glycogen phosphorylase"/>
    <property type="match status" value="1"/>
</dbReference>
<evidence type="ECO:0000256" key="4">
    <source>
        <dbReference type="SAM" id="MobiDB-lite"/>
    </source>
</evidence>
<feature type="region of interest" description="Disordered" evidence="4">
    <location>
        <begin position="1"/>
        <end position="43"/>
    </location>
</feature>
<dbReference type="Gene3D" id="1.20.58.1800">
    <property type="match status" value="1"/>
</dbReference>
<dbReference type="Pfam" id="PF21141">
    <property type="entry name" value="T6PP_C"/>
    <property type="match status" value="1"/>
</dbReference>
<dbReference type="PANTHER" id="PTHR10788">
    <property type="entry name" value="TREHALOSE-6-PHOSPHATE SYNTHASE"/>
    <property type="match status" value="1"/>
</dbReference>
<dbReference type="Gene3D" id="3.40.50.1000">
    <property type="entry name" value="HAD superfamily/HAD-like"/>
    <property type="match status" value="1"/>
</dbReference>
<feature type="domain" description="Trehalose-6-phosphate phosphatase C-terminal" evidence="6">
    <location>
        <begin position="964"/>
        <end position="1231"/>
    </location>
</feature>
<dbReference type="OrthoDB" id="755951at2759"/>